<evidence type="ECO:0000313" key="3">
    <source>
        <dbReference type="EMBL" id="CAE0429946.1"/>
    </source>
</evidence>
<sequence length="154" mass="16011">MSLTLKQASTICDRALEVGHLNKLNPLTVAVFDVGGNLICFKKEDGSSLFRQQIASGKALAALGLGMDSAKLLKIAADRPAFMNAAYVASGGRAIPVPGGVLIRDHSNKIVGAVGISGDLSEKDEACAVAGIRTAGLMCDAIKEGRECYIKAHL</sequence>
<dbReference type="EMBL" id="HBIN01000624">
    <property type="protein sequence ID" value="CAE0429945.1"/>
    <property type="molecule type" value="Transcribed_RNA"/>
</dbReference>
<dbReference type="EMBL" id="HBIN01000623">
    <property type="protein sequence ID" value="CAE0429944.1"/>
    <property type="molecule type" value="Transcribed_RNA"/>
</dbReference>
<dbReference type="PANTHER" id="PTHR34309">
    <property type="entry name" value="SLR1406 PROTEIN"/>
    <property type="match status" value="1"/>
</dbReference>
<dbReference type="PANTHER" id="PTHR34309:SF10">
    <property type="entry name" value="SLR1406 PROTEIN"/>
    <property type="match status" value="1"/>
</dbReference>
<accession>A0A6S7ZBZ5</accession>
<dbReference type="AlphaFoldDB" id="A0A6S7ZBZ5"/>
<reference evidence="2" key="1">
    <citation type="submission" date="2021-01" db="EMBL/GenBank/DDBJ databases">
        <authorList>
            <person name="Corre E."/>
            <person name="Pelletier E."/>
            <person name="Niang G."/>
            <person name="Scheremetjew M."/>
            <person name="Finn R."/>
            <person name="Kale V."/>
            <person name="Holt S."/>
            <person name="Cochrane G."/>
            <person name="Meng A."/>
            <person name="Brown T."/>
            <person name="Cohen L."/>
        </authorList>
    </citation>
    <scope>NUCLEOTIDE SEQUENCE</scope>
    <source>
        <strain evidence="2">GSBS06</strain>
    </source>
</reference>
<dbReference type="SUPFAM" id="SSF143744">
    <property type="entry name" value="GlcG-like"/>
    <property type="match status" value="1"/>
</dbReference>
<proteinExistence type="predicted"/>
<protein>
    <recommendedName>
        <fullName evidence="4">GlcG protein</fullName>
    </recommendedName>
</protein>
<evidence type="ECO:0008006" key="4">
    <source>
        <dbReference type="Google" id="ProtNLM"/>
    </source>
</evidence>
<dbReference type="Pfam" id="PF03928">
    <property type="entry name" value="HbpS-like"/>
    <property type="match status" value="1"/>
</dbReference>
<dbReference type="InterPro" id="IPR052517">
    <property type="entry name" value="GlcG_carb_metab_protein"/>
</dbReference>
<evidence type="ECO:0000313" key="1">
    <source>
        <dbReference type="EMBL" id="CAE0429944.1"/>
    </source>
</evidence>
<dbReference type="EMBL" id="HBIN01000625">
    <property type="protein sequence ID" value="CAE0429946.1"/>
    <property type="molecule type" value="Transcribed_RNA"/>
</dbReference>
<name>A0A6S7ZBZ5_9STRA</name>
<organism evidence="2">
    <name type="scientific">Aplanochytrium stocchinoi</name>
    <dbReference type="NCBI Taxonomy" id="215587"/>
    <lineage>
        <taxon>Eukaryota</taxon>
        <taxon>Sar</taxon>
        <taxon>Stramenopiles</taxon>
        <taxon>Bigyra</taxon>
        <taxon>Labyrinthulomycetes</taxon>
        <taxon>Thraustochytrida</taxon>
        <taxon>Thraustochytriidae</taxon>
        <taxon>Aplanochytrium</taxon>
    </lineage>
</organism>
<gene>
    <name evidence="1" type="ORF">ASTO00021_LOCUS271</name>
    <name evidence="2" type="ORF">ASTO00021_LOCUS272</name>
    <name evidence="3" type="ORF">ASTO00021_LOCUS273</name>
</gene>
<evidence type="ECO:0000313" key="2">
    <source>
        <dbReference type="EMBL" id="CAE0429945.1"/>
    </source>
</evidence>
<dbReference type="Gene3D" id="3.30.450.150">
    <property type="entry name" value="Haem-degrading domain"/>
    <property type="match status" value="1"/>
</dbReference>
<dbReference type="InterPro" id="IPR005624">
    <property type="entry name" value="PduO/GlcC-like"/>
</dbReference>
<dbReference type="InterPro" id="IPR038084">
    <property type="entry name" value="PduO/GlcC-like_sf"/>
</dbReference>